<reference evidence="4 5" key="1">
    <citation type="submission" date="2016-10" db="EMBL/GenBank/DDBJ databases">
        <authorList>
            <person name="Varghese N."/>
            <person name="Submissions S."/>
        </authorList>
    </citation>
    <scope>NUCLEOTIDE SEQUENCE [LARGE SCALE GENOMIC DNA]</scope>
    <source>
        <strain evidence="4 5">DSM 9169</strain>
    </source>
</reference>
<dbReference type="Proteomes" id="UP000198976">
    <property type="component" value="Chromosome I"/>
</dbReference>
<accession>A0ABY0V709</accession>
<evidence type="ECO:0000256" key="1">
    <source>
        <dbReference type="ARBA" id="ARBA00022676"/>
    </source>
</evidence>
<protein>
    <submittedName>
        <fullName evidence="4">Glycosyltransferase involved in cell wall bisynthesis</fullName>
    </submittedName>
</protein>
<sequence length="345" mass="39668">MTNVDISHQPLLSVIIPAYNSQDYLRRCVESLIGYAHPIEILIIDDGSSDKTPELADKLARRFPEIRAVHQANAGHGGALNTGIREATGRYLKVVDSDDWLDRRSLTRVLDQMAADQDRGDDVDMYVANYVYEKQGKSHKHAVRFLNVLPADRIIGWDDMRACRYDQYLMMHTLIFRTELVRQSGMILPEHTFYVDYLYSYVPLPHVRTLRYIDANLYRYFIGRDDQSVNEKVMISRIDQLLRVNAGMLAGTPDESTVPAHLYRYMIHYLRINFIVCSLMLLLSGTPEHVQEKERLWAEADRNYPQVTRQVRSGLLGRLISLPGTPGRVIPLSIYRIARAVLGFN</sequence>
<name>A0ABY0V709_9ACTO</name>
<keyword evidence="5" id="KW-1185">Reference proteome</keyword>
<dbReference type="PANTHER" id="PTHR22916">
    <property type="entry name" value="GLYCOSYLTRANSFERASE"/>
    <property type="match status" value="1"/>
</dbReference>
<keyword evidence="1" id="KW-0328">Glycosyltransferase</keyword>
<dbReference type="Gene3D" id="3.90.550.10">
    <property type="entry name" value="Spore Coat Polysaccharide Biosynthesis Protein SpsA, Chain A"/>
    <property type="match status" value="1"/>
</dbReference>
<feature type="domain" description="Glycosyltransferase 2-like" evidence="3">
    <location>
        <begin position="13"/>
        <end position="140"/>
    </location>
</feature>
<dbReference type="SUPFAM" id="SSF53448">
    <property type="entry name" value="Nucleotide-diphospho-sugar transferases"/>
    <property type="match status" value="1"/>
</dbReference>
<dbReference type="PANTHER" id="PTHR22916:SF51">
    <property type="entry name" value="GLYCOSYLTRANSFERASE EPSH-RELATED"/>
    <property type="match status" value="1"/>
</dbReference>
<evidence type="ECO:0000259" key="3">
    <source>
        <dbReference type="Pfam" id="PF00535"/>
    </source>
</evidence>
<dbReference type="Pfam" id="PF00535">
    <property type="entry name" value="Glycos_transf_2"/>
    <property type="match status" value="1"/>
</dbReference>
<keyword evidence="2" id="KW-0808">Transferase</keyword>
<organism evidence="4 5">
    <name type="scientific">Schaalia radingae</name>
    <dbReference type="NCBI Taxonomy" id="131110"/>
    <lineage>
        <taxon>Bacteria</taxon>
        <taxon>Bacillati</taxon>
        <taxon>Actinomycetota</taxon>
        <taxon>Actinomycetes</taxon>
        <taxon>Actinomycetales</taxon>
        <taxon>Actinomycetaceae</taxon>
        <taxon>Schaalia</taxon>
    </lineage>
</organism>
<gene>
    <name evidence="4" type="ORF">SAMN04489714_0915</name>
</gene>
<evidence type="ECO:0000256" key="2">
    <source>
        <dbReference type="ARBA" id="ARBA00022679"/>
    </source>
</evidence>
<evidence type="ECO:0000313" key="5">
    <source>
        <dbReference type="Proteomes" id="UP000198976"/>
    </source>
</evidence>
<dbReference type="InterPro" id="IPR029044">
    <property type="entry name" value="Nucleotide-diphossugar_trans"/>
</dbReference>
<evidence type="ECO:0000313" key="4">
    <source>
        <dbReference type="EMBL" id="SDT92163.1"/>
    </source>
</evidence>
<dbReference type="EMBL" id="LT629792">
    <property type="protein sequence ID" value="SDT92163.1"/>
    <property type="molecule type" value="Genomic_DNA"/>
</dbReference>
<dbReference type="CDD" id="cd00761">
    <property type="entry name" value="Glyco_tranf_GTA_type"/>
    <property type="match status" value="1"/>
</dbReference>
<dbReference type="InterPro" id="IPR001173">
    <property type="entry name" value="Glyco_trans_2-like"/>
</dbReference>
<proteinExistence type="predicted"/>